<dbReference type="EMBL" id="OU015566">
    <property type="protein sequence ID" value="CAG5103146.1"/>
    <property type="molecule type" value="Genomic_DNA"/>
</dbReference>
<dbReference type="Proteomes" id="UP001158576">
    <property type="component" value="Chromosome 1"/>
</dbReference>
<evidence type="ECO:0000313" key="2">
    <source>
        <dbReference type="Proteomes" id="UP001158576"/>
    </source>
</evidence>
<keyword evidence="2" id="KW-1185">Reference proteome</keyword>
<evidence type="ECO:0000313" key="1">
    <source>
        <dbReference type="EMBL" id="CAG5103146.1"/>
    </source>
</evidence>
<accession>A0ABN7SKG7</accession>
<sequence length="843" mass="90293">MKLLASVLSVAAADYACCPYDDFGVPHDTCIEVLSEKSPFSPVDPATTLVPQESYACKAWEANAGAASESHKGTSTVQNDWGSCGFQRHFPWYHSKAGDTSDNLHKLGLWTSGAANYQVLATGGNFGANTNPADVNASNGWNMLSLTRGSFSGEDKGAAAEGGKPVVGEVHLGAVCKLFVPVQKNFIRQVSVAGVHVNNARVAGGSLRAFSTEMNAAVVGNFAGSAGTTHSASYHAGTAYCFSVVNIAEFMTNRKNNIANANVAGEDETARGAGGTGKEWFGDDVGFKYDDTTGAATAAQFGTIWPGFDQNTNFGQLKGTPGDKTSGQHKVNMGSNFDVVVHFDTAWCASHWNIVDMQKSNDHGYGETTGNAVPSPNDKQQNLRSWNGGAAPTYGTKEALMDAWDKRLRGDVGSCGLCYDKNDGVQRGPNADGLTSCRANSVLGFTKTLNADTTLNNELMDDNFGFNYNTAGSGSCTNLNTYTSGTRRWPNAGAWAAFYSFITCARSDYMIYGPATRNLRKVNVNVMGGLAGGHLTEDKGAEGAEAFQDGTHNKPAESGVGNNDNRMVIVGGWHQDYRHGVGACVRFNLRQVGNNVEYCADGDEEAFNANAYTANYNPTGDTSLWSQNNPKRCTWNWNYKTSINSNTYDAEAWFDSVDPLHKQVWNSEAWIDEPHPGVVSSQAQNYAVNVALGALTDTLNIKLMVQDKRPSAINGVAVTAASYVGPNKLEMDAAVSGSSGYLNIVTAPTQWDAANTGNSRTDAAAEVTLFDTTTGGTWAAISLTCRRGSSPSTDRSDFPDCFFGDEIHGQWVWDTTDRLKDLDAASGTSIWKFWAMIDDNNTY</sequence>
<organism evidence="1 2">
    <name type="scientific">Oikopleura dioica</name>
    <name type="common">Tunicate</name>
    <dbReference type="NCBI Taxonomy" id="34765"/>
    <lineage>
        <taxon>Eukaryota</taxon>
        <taxon>Metazoa</taxon>
        <taxon>Chordata</taxon>
        <taxon>Tunicata</taxon>
        <taxon>Appendicularia</taxon>
        <taxon>Copelata</taxon>
        <taxon>Oikopleuridae</taxon>
        <taxon>Oikopleura</taxon>
    </lineage>
</organism>
<reference evidence="1 2" key="1">
    <citation type="submission" date="2021-04" db="EMBL/GenBank/DDBJ databases">
        <authorList>
            <person name="Bliznina A."/>
        </authorList>
    </citation>
    <scope>NUCLEOTIDE SEQUENCE [LARGE SCALE GENOMIC DNA]</scope>
</reference>
<gene>
    <name evidence="1" type="ORF">OKIOD_LOCUS9403</name>
</gene>
<proteinExistence type="predicted"/>
<name>A0ABN7SKG7_OIKDI</name>
<protein>
    <submittedName>
        <fullName evidence="1">Oidioi.mRNA.OKI2018_I69.chr1.g638.t1.cds</fullName>
    </submittedName>
</protein>